<gene>
    <name evidence="3" type="ORF">GLYMA_17G223300</name>
</gene>
<dbReference type="PaxDb" id="3847-GLYMA17G34030.2"/>
<feature type="compositionally biased region" description="Basic and acidic residues" evidence="1">
    <location>
        <begin position="1"/>
        <end position="23"/>
    </location>
</feature>
<feature type="transmembrane region" description="Helical" evidence="2">
    <location>
        <begin position="53"/>
        <end position="74"/>
    </location>
</feature>
<dbReference type="FunCoup" id="A0A0R0FSB9">
    <property type="interactions" value="157"/>
</dbReference>
<dbReference type="STRING" id="3847.A0A0R0FSB9"/>
<feature type="region of interest" description="Disordered" evidence="1">
    <location>
        <begin position="1"/>
        <end position="40"/>
    </location>
</feature>
<proteinExistence type="predicted"/>
<evidence type="ECO:0000313" key="4">
    <source>
        <dbReference type="EnsemblPlants" id="KRH05375"/>
    </source>
</evidence>
<dbReference type="AlphaFoldDB" id="A0A0R0FSB9"/>
<keyword evidence="2" id="KW-0812">Transmembrane</keyword>
<evidence type="ECO:0000313" key="3">
    <source>
        <dbReference type="EMBL" id="KRH05375.1"/>
    </source>
</evidence>
<name>A0A0R0FSB9_SOYBN</name>
<evidence type="ECO:0000256" key="1">
    <source>
        <dbReference type="SAM" id="MobiDB-lite"/>
    </source>
</evidence>
<organism evidence="3">
    <name type="scientific">Glycine max</name>
    <name type="common">Soybean</name>
    <name type="synonym">Glycine hispida</name>
    <dbReference type="NCBI Taxonomy" id="3847"/>
    <lineage>
        <taxon>Eukaryota</taxon>
        <taxon>Viridiplantae</taxon>
        <taxon>Streptophyta</taxon>
        <taxon>Embryophyta</taxon>
        <taxon>Tracheophyta</taxon>
        <taxon>Spermatophyta</taxon>
        <taxon>Magnoliopsida</taxon>
        <taxon>eudicotyledons</taxon>
        <taxon>Gunneridae</taxon>
        <taxon>Pentapetalae</taxon>
        <taxon>rosids</taxon>
        <taxon>fabids</taxon>
        <taxon>Fabales</taxon>
        <taxon>Fabaceae</taxon>
        <taxon>Papilionoideae</taxon>
        <taxon>50 kb inversion clade</taxon>
        <taxon>NPAAA clade</taxon>
        <taxon>indigoferoid/millettioid clade</taxon>
        <taxon>Phaseoleae</taxon>
        <taxon>Glycine</taxon>
        <taxon>Glycine subgen. Soja</taxon>
    </lineage>
</organism>
<protein>
    <submittedName>
        <fullName evidence="3 4">Uncharacterized protein</fullName>
    </submittedName>
</protein>
<evidence type="ECO:0000256" key="2">
    <source>
        <dbReference type="SAM" id="Phobius"/>
    </source>
</evidence>
<reference evidence="3" key="3">
    <citation type="submission" date="2018-07" db="EMBL/GenBank/DDBJ databases">
        <title>WGS assembly of Glycine max.</title>
        <authorList>
            <person name="Schmutz J."/>
            <person name="Cannon S."/>
            <person name="Schlueter J."/>
            <person name="Ma J."/>
            <person name="Mitros T."/>
            <person name="Nelson W."/>
            <person name="Hyten D."/>
            <person name="Song Q."/>
            <person name="Thelen J."/>
            <person name="Cheng J."/>
            <person name="Xu D."/>
            <person name="Hellsten U."/>
            <person name="May G."/>
            <person name="Yu Y."/>
            <person name="Sakurai T."/>
            <person name="Umezawa T."/>
            <person name="Bhattacharyya M."/>
            <person name="Sandhu D."/>
            <person name="Valliyodan B."/>
            <person name="Lindquist E."/>
            <person name="Peto M."/>
            <person name="Grant D."/>
            <person name="Shu S."/>
            <person name="Goodstein D."/>
            <person name="Barry K."/>
            <person name="Futrell-Griggs M."/>
            <person name="Abernathy B."/>
            <person name="Du J."/>
            <person name="Tian Z."/>
            <person name="Zhu L."/>
            <person name="Gill N."/>
            <person name="Joshi T."/>
            <person name="Libault M."/>
            <person name="Sethuraman A."/>
            <person name="Zhang X."/>
            <person name="Shinozaki K."/>
            <person name="Nguyen H."/>
            <person name="Wing R."/>
            <person name="Cregan P."/>
            <person name="Specht J."/>
            <person name="Grimwood J."/>
            <person name="Rokhsar D."/>
            <person name="Stacey G."/>
            <person name="Shoemaker R."/>
            <person name="Jackson S."/>
        </authorList>
    </citation>
    <scope>NUCLEOTIDE SEQUENCE</scope>
    <source>
        <tissue evidence="3">Callus</tissue>
    </source>
</reference>
<dbReference type="OrthoDB" id="1892673at2759"/>
<dbReference type="Gramene" id="KRH05375">
    <property type="protein sequence ID" value="KRH05375"/>
    <property type="gene ID" value="GLYMA_17G223300"/>
</dbReference>
<reference evidence="3 4" key="1">
    <citation type="journal article" date="2010" name="Nature">
        <title>Genome sequence of the palaeopolyploid soybean.</title>
        <authorList>
            <person name="Schmutz J."/>
            <person name="Cannon S.B."/>
            <person name="Schlueter J."/>
            <person name="Ma J."/>
            <person name="Mitros T."/>
            <person name="Nelson W."/>
            <person name="Hyten D.L."/>
            <person name="Song Q."/>
            <person name="Thelen J.J."/>
            <person name="Cheng J."/>
            <person name="Xu D."/>
            <person name="Hellsten U."/>
            <person name="May G.D."/>
            <person name="Yu Y."/>
            <person name="Sakurai T."/>
            <person name="Umezawa T."/>
            <person name="Bhattacharyya M.K."/>
            <person name="Sandhu D."/>
            <person name="Valliyodan B."/>
            <person name="Lindquist E."/>
            <person name="Peto M."/>
            <person name="Grant D."/>
            <person name="Shu S."/>
            <person name="Goodstein D."/>
            <person name="Barry K."/>
            <person name="Futrell-Griggs M."/>
            <person name="Abernathy B."/>
            <person name="Du J."/>
            <person name="Tian Z."/>
            <person name="Zhu L."/>
            <person name="Gill N."/>
            <person name="Joshi T."/>
            <person name="Libault M."/>
            <person name="Sethuraman A."/>
            <person name="Zhang X.-C."/>
            <person name="Shinozaki K."/>
            <person name="Nguyen H.T."/>
            <person name="Wing R.A."/>
            <person name="Cregan P."/>
            <person name="Specht J."/>
            <person name="Grimwood J."/>
            <person name="Rokhsar D."/>
            <person name="Stacey G."/>
            <person name="Shoemaker R.C."/>
            <person name="Jackson S.A."/>
        </authorList>
    </citation>
    <scope>NUCLEOTIDE SEQUENCE [LARGE SCALE GENOMIC DNA]</scope>
    <source>
        <strain evidence="4">cv. Williams 82</strain>
        <tissue evidence="3">Callus</tissue>
    </source>
</reference>
<dbReference type="OMA" id="RNNADTH"/>
<evidence type="ECO:0000313" key="5">
    <source>
        <dbReference type="Proteomes" id="UP000008827"/>
    </source>
</evidence>
<reference evidence="4" key="2">
    <citation type="submission" date="2018-02" db="UniProtKB">
        <authorList>
            <consortium name="EnsemblPlants"/>
        </authorList>
    </citation>
    <scope>IDENTIFICATION</scope>
    <source>
        <strain evidence="4">Williams 82</strain>
    </source>
</reference>
<feature type="non-terminal residue" evidence="3">
    <location>
        <position position="1"/>
    </location>
</feature>
<dbReference type="Proteomes" id="UP000008827">
    <property type="component" value="Chromosome 17"/>
</dbReference>
<keyword evidence="2" id="KW-0472">Membrane</keyword>
<accession>A0A0R0FSB9</accession>
<dbReference type="InParanoid" id="A0A0R0FSB9"/>
<keyword evidence="5" id="KW-1185">Reference proteome</keyword>
<keyword evidence="2" id="KW-1133">Transmembrane helix</keyword>
<dbReference type="EnsemblPlants" id="KRH05375">
    <property type="protein sequence ID" value="KRH05375"/>
    <property type="gene ID" value="GLYMA_17G223300"/>
</dbReference>
<dbReference type="EMBL" id="CM000850">
    <property type="protein sequence ID" value="KRH05375.1"/>
    <property type="molecule type" value="Genomic_DNA"/>
</dbReference>
<sequence>FHIYREEEGKGSEGKEEFQKMDPQKAQAEASKRPPGHGATEVLHQRKSLPFNFTTMTIAGLVITAAVGYTVLYVKKKPEASAKDVAKVTLGVANPEETHPKR</sequence>